<reference evidence="4 5" key="1">
    <citation type="journal article" date="2021" name="Sci. Rep.">
        <title>The genome of the diatom Chaetoceros tenuissimus carries an ancient integrated fragment of an extant virus.</title>
        <authorList>
            <person name="Hongo Y."/>
            <person name="Kimura K."/>
            <person name="Takaki Y."/>
            <person name="Yoshida Y."/>
            <person name="Baba S."/>
            <person name="Kobayashi G."/>
            <person name="Nagasaki K."/>
            <person name="Hano T."/>
            <person name="Tomaru Y."/>
        </authorList>
    </citation>
    <scope>NUCLEOTIDE SEQUENCE [LARGE SCALE GENOMIC DNA]</scope>
    <source>
        <strain evidence="4 5">NIES-3715</strain>
    </source>
</reference>
<evidence type="ECO:0000256" key="2">
    <source>
        <dbReference type="SAM" id="MobiDB-lite"/>
    </source>
</evidence>
<keyword evidence="5" id="KW-1185">Reference proteome</keyword>
<dbReference type="AlphaFoldDB" id="A0AAD3CSZ6"/>
<feature type="compositionally biased region" description="Basic and acidic residues" evidence="2">
    <location>
        <begin position="1"/>
        <end position="22"/>
    </location>
</feature>
<protein>
    <submittedName>
        <fullName evidence="4">Uncharacterized protein</fullName>
    </submittedName>
</protein>
<accession>A0AAD3CSZ6</accession>
<comment type="caution">
    <text evidence="4">The sequence shown here is derived from an EMBL/GenBank/DDBJ whole genome shotgun (WGS) entry which is preliminary data.</text>
</comment>
<organism evidence="4 5">
    <name type="scientific">Chaetoceros tenuissimus</name>
    <dbReference type="NCBI Taxonomy" id="426638"/>
    <lineage>
        <taxon>Eukaryota</taxon>
        <taxon>Sar</taxon>
        <taxon>Stramenopiles</taxon>
        <taxon>Ochrophyta</taxon>
        <taxon>Bacillariophyta</taxon>
        <taxon>Coscinodiscophyceae</taxon>
        <taxon>Chaetocerotophycidae</taxon>
        <taxon>Chaetocerotales</taxon>
        <taxon>Chaetocerotaceae</taxon>
        <taxon>Chaetoceros</taxon>
    </lineage>
</organism>
<dbReference type="Proteomes" id="UP001054902">
    <property type="component" value="Unassembled WGS sequence"/>
</dbReference>
<comment type="cofactor">
    <cofactor evidence="1">
        <name>Fe cation</name>
        <dbReference type="ChEBI" id="CHEBI:24875"/>
    </cofactor>
</comment>
<evidence type="ECO:0000313" key="5">
    <source>
        <dbReference type="Proteomes" id="UP001054902"/>
    </source>
</evidence>
<evidence type="ECO:0000256" key="3">
    <source>
        <dbReference type="SAM" id="Phobius"/>
    </source>
</evidence>
<dbReference type="SUPFAM" id="SSF51197">
    <property type="entry name" value="Clavaminate synthase-like"/>
    <property type="match status" value="1"/>
</dbReference>
<dbReference type="Gene3D" id="2.60.120.620">
    <property type="entry name" value="q2cbj1_9rhob like domain"/>
    <property type="match status" value="1"/>
</dbReference>
<dbReference type="PANTHER" id="PTHR20883:SF46">
    <property type="entry name" value="PHYTANOYL-COA HYDROXYLASE"/>
    <property type="match status" value="1"/>
</dbReference>
<dbReference type="EMBL" id="BLLK01000045">
    <property type="protein sequence ID" value="GFH51373.1"/>
    <property type="molecule type" value="Genomic_DNA"/>
</dbReference>
<sequence length="522" mass="58947">MERGRTRQRSESRSRSESRNNDEDSIGDEDVQFDLFSPSSLKLFLKCVIFSITATVLLLAVTNYNEVMIIMRNIQSSYAGNVKDMKSQNISTSDEAIIYTITIPDECRSMENRDQEICRNILSSEMKEAFERDGVIAIRGLLSPEEIDALDTSSLQLMGLDPNAIGKDARPLKVSGASSFSGKQFFSTIHHAIFESDKVGFADVALNSLLPQVASELMNMNSKESETNGDNLRLIRDVFLAKDQDPYICGWHVDDTGFWPTPFDADGINAWIAIDSIPSSSGGGFALSVGSHKADWRFDAYKLTGSTYTLPEEGYIDAEDMFNNRGVGTCNIKNASPKLNNLIEERKRIYDVQAGDVILHTRWLFHRTVQVERKMAKELDRDREKILYRRYSVRYSPGSATLTKGYGVELSTLYNPEFGGKSLDTVGPWYPKCWPNIDHSEIESMPSILPKMKQAEEVKKLKMKEMKPFLQEMGRQQRKKILENARNMGADAKPQRNRGDGSAKIMHMINSQDSQEEEESEL</sequence>
<feature type="region of interest" description="Disordered" evidence="2">
    <location>
        <begin position="485"/>
        <end position="522"/>
    </location>
</feature>
<name>A0AAD3CSZ6_9STRA</name>
<keyword evidence="3" id="KW-1133">Transmembrane helix</keyword>
<keyword evidence="3" id="KW-0472">Membrane</keyword>
<gene>
    <name evidence="4" type="ORF">CTEN210_07849</name>
</gene>
<evidence type="ECO:0000313" key="4">
    <source>
        <dbReference type="EMBL" id="GFH51373.1"/>
    </source>
</evidence>
<proteinExistence type="predicted"/>
<dbReference type="Pfam" id="PF05721">
    <property type="entry name" value="PhyH"/>
    <property type="match status" value="1"/>
</dbReference>
<dbReference type="InterPro" id="IPR008775">
    <property type="entry name" value="Phytyl_CoA_dOase-like"/>
</dbReference>
<feature type="region of interest" description="Disordered" evidence="2">
    <location>
        <begin position="1"/>
        <end position="28"/>
    </location>
</feature>
<feature type="transmembrane region" description="Helical" evidence="3">
    <location>
        <begin position="43"/>
        <end position="64"/>
    </location>
</feature>
<evidence type="ECO:0000256" key="1">
    <source>
        <dbReference type="ARBA" id="ARBA00001962"/>
    </source>
</evidence>
<keyword evidence="3" id="KW-0812">Transmembrane</keyword>
<dbReference type="PANTHER" id="PTHR20883">
    <property type="entry name" value="PHYTANOYL-COA DIOXYGENASE DOMAIN CONTAINING 1"/>
    <property type="match status" value="1"/>
</dbReference>